<dbReference type="OrthoDB" id="2137750at2759"/>
<reference evidence="2 3" key="1">
    <citation type="journal article" date="2008" name="PLoS Genet.">
        <title>Genomic islands in the pathogenic filamentous fungus Aspergillus fumigatus.</title>
        <authorList>
            <person name="Fedorova N.D."/>
            <person name="Khaldi N."/>
            <person name="Joardar V.S."/>
            <person name="Maiti R."/>
            <person name="Amedeo P."/>
            <person name="Anderson M.J."/>
            <person name="Crabtree J."/>
            <person name="Silva J.C."/>
            <person name="Badger J.H."/>
            <person name="Albarraq A."/>
            <person name="Angiuoli S."/>
            <person name="Bussey H."/>
            <person name="Bowyer P."/>
            <person name="Cotty P.J."/>
            <person name="Dyer P.S."/>
            <person name="Egan A."/>
            <person name="Galens K."/>
            <person name="Fraser-Liggett C.M."/>
            <person name="Haas B.J."/>
            <person name="Inman J.M."/>
            <person name="Kent R."/>
            <person name="Lemieux S."/>
            <person name="Malavazi I."/>
            <person name="Orvis J."/>
            <person name="Roemer T."/>
            <person name="Ronning C.M."/>
            <person name="Sundaram J.P."/>
            <person name="Sutton G."/>
            <person name="Turner G."/>
            <person name="Venter J.C."/>
            <person name="White O.R."/>
            <person name="Whitty B.R."/>
            <person name="Youngman P."/>
            <person name="Wolfe K.H."/>
            <person name="Goldman G.H."/>
            <person name="Wortman J.R."/>
            <person name="Jiang B."/>
            <person name="Denning D.W."/>
            <person name="Nierman W.C."/>
        </authorList>
    </citation>
    <scope>NUCLEOTIDE SEQUENCE [LARGE SCALE GENOMIC DNA]</scope>
    <source>
        <strain evidence="3">ATCC 1007 / CBS 513.65 / DSM 816 / NCTC 3887 / NRRL 1</strain>
    </source>
</reference>
<dbReference type="HOGENOM" id="CLU_156031_0_0_1"/>
<dbReference type="OMA" id="ATEPYRH"/>
<dbReference type="eggNOG" id="ENOG502RNSX">
    <property type="taxonomic scope" value="Eukaryota"/>
</dbReference>
<organism evidence="2 3">
    <name type="scientific">Aspergillus clavatus (strain ATCC 1007 / CBS 513.65 / DSM 816 / NCTC 3887 / NRRL 1 / QM 1276 / 107)</name>
    <dbReference type="NCBI Taxonomy" id="344612"/>
    <lineage>
        <taxon>Eukaryota</taxon>
        <taxon>Fungi</taxon>
        <taxon>Dikarya</taxon>
        <taxon>Ascomycota</taxon>
        <taxon>Pezizomycotina</taxon>
        <taxon>Eurotiomycetes</taxon>
        <taxon>Eurotiomycetidae</taxon>
        <taxon>Eurotiales</taxon>
        <taxon>Aspergillaceae</taxon>
        <taxon>Aspergillus</taxon>
        <taxon>Aspergillus subgen. Fumigati</taxon>
    </lineage>
</organism>
<evidence type="ECO:0000313" key="3">
    <source>
        <dbReference type="Proteomes" id="UP000006701"/>
    </source>
</evidence>
<protein>
    <submittedName>
        <fullName evidence="2">Conidiation-specific protein Con-10, putative</fullName>
    </submittedName>
</protein>
<feature type="compositionally biased region" description="Basic and acidic residues" evidence="1">
    <location>
        <begin position="72"/>
        <end position="81"/>
    </location>
</feature>
<dbReference type="EMBL" id="DS027004">
    <property type="protein sequence ID" value="EAW14719.1"/>
    <property type="molecule type" value="Genomic_DNA"/>
</dbReference>
<evidence type="ECO:0000256" key="1">
    <source>
        <dbReference type="SAM" id="MobiDB-lite"/>
    </source>
</evidence>
<evidence type="ECO:0000313" key="2">
    <source>
        <dbReference type="EMBL" id="EAW14719.1"/>
    </source>
</evidence>
<feature type="region of interest" description="Disordered" evidence="1">
    <location>
        <begin position="28"/>
        <end position="128"/>
    </location>
</feature>
<feature type="compositionally biased region" description="Gly residues" evidence="1">
    <location>
        <begin position="59"/>
        <end position="68"/>
    </location>
</feature>
<name>A1C4V1_ASPCL</name>
<dbReference type="Pfam" id="PF10685">
    <property type="entry name" value="KGG"/>
    <property type="match status" value="2"/>
</dbReference>
<dbReference type="GeneID" id="4708683"/>
<gene>
    <name evidence="2" type="ORF">ACLA_001300</name>
</gene>
<dbReference type="AlphaFoldDB" id="A1C4V1"/>
<dbReference type="KEGG" id="act:ACLA_001300"/>
<dbReference type="VEuPathDB" id="FungiDB:ACLA_001300"/>
<dbReference type="RefSeq" id="XP_001276145.1">
    <property type="nucleotide sequence ID" value="XM_001276144.1"/>
</dbReference>
<dbReference type="STRING" id="344612.A1C4V1"/>
<dbReference type="InterPro" id="IPR019626">
    <property type="entry name" value="Stress-induced_KGG_rpt"/>
</dbReference>
<accession>A1C4V1</accession>
<sequence length="128" mass="13993">MPRVLFRPHIVSSRLGRAPLWRSTTAGFATEPYRHPNPGNFANRSKEEMSEIGRKGGRKGGQAKGVGGFHNMDPEKQHEIASRGGRATRKSAEQGAQYYGKASRRFGSAPRPNKPSAAAPGFEKSWTS</sequence>
<dbReference type="Proteomes" id="UP000006701">
    <property type="component" value="Unassembled WGS sequence"/>
</dbReference>
<feature type="compositionally biased region" description="Basic and acidic residues" evidence="1">
    <location>
        <begin position="44"/>
        <end position="54"/>
    </location>
</feature>
<keyword evidence="3" id="KW-1185">Reference proteome</keyword>
<proteinExistence type="predicted"/>